<dbReference type="OrthoDB" id="9814966at2"/>
<proteinExistence type="predicted"/>
<dbReference type="HOGENOM" id="CLU_046066_0_1_5"/>
<dbReference type="EMBL" id="CP002623">
    <property type="protein sequence ID" value="AEI92528.1"/>
    <property type="molecule type" value="Genomic_DNA"/>
</dbReference>
<dbReference type="GO" id="GO:0080032">
    <property type="term" value="F:methyl jasmonate esterase activity"/>
    <property type="evidence" value="ECO:0007669"/>
    <property type="project" value="TreeGrafter"/>
</dbReference>
<sequence length="236" mass="25978">MADILLIHGSCHGAWCWDKLIPHLSAKGHTARAIDLPSHGDDKTAVEAVTLDHYARAIAENCKDHTTLVGHSMGGYAIAAAAERIPEQIAQLIYLCAYVPQNGMTLAQMRKKAPRQPLLPAVRMAPDGLSFTIDPEMAPDIFYHDCTQGDVEFALSRLCPQAVAPTNVSLADMSAVEKRPRCYIRCMDDRTIPPEFQVTMTQDWPAISVRQMNCGHSPFFSDPETLATHIDQAIRG</sequence>
<protein>
    <recommendedName>
        <fullName evidence="1">AB hydrolase-1 domain-containing protein</fullName>
    </recommendedName>
</protein>
<dbReference type="GO" id="GO:0080030">
    <property type="term" value="F:methyl indole-3-acetate esterase activity"/>
    <property type="evidence" value="ECO:0007669"/>
    <property type="project" value="TreeGrafter"/>
</dbReference>
<dbReference type="InterPro" id="IPR000073">
    <property type="entry name" value="AB_hydrolase_1"/>
</dbReference>
<accession>F7ZIK9</accession>
<dbReference type="PANTHER" id="PTHR10992">
    <property type="entry name" value="METHYLESTERASE FAMILY MEMBER"/>
    <property type="match status" value="1"/>
</dbReference>
<dbReference type="STRING" id="391595.RLO149_c005000"/>
<dbReference type="KEGG" id="rli:RLO149_c005000"/>
<dbReference type="SUPFAM" id="SSF53474">
    <property type="entry name" value="alpha/beta-Hydrolases"/>
    <property type="match status" value="1"/>
</dbReference>
<evidence type="ECO:0000313" key="3">
    <source>
        <dbReference type="Proteomes" id="UP000001353"/>
    </source>
</evidence>
<gene>
    <name evidence="2" type="ordered locus">RLO149_c005000</name>
</gene>
<reference evidence="2 3" key="1">
    <citation type="journal article" date="2011" name="BMC Genomics">
        <title>Comparative genome analysis and genome-guided physiological analysis of Roseobacter litoralis.</title>
        <authorList>
            <person name="Kalhoefer D."/>
            <person name="Thole S."/>
            <person name="Voget S."/>
            <person name="Lehmann R."/>
            <person name="Liesegang H."/>
            <person name="Wollher A."/>
            <person name="Daniel R."/>
            <person name="Simon M."/>
            <person name="Brinkhoff T."/>
        </authorList>
    </citation>
    <scope>NUCLEOTIDE SEQUENCE [LARGE SCALE GENOMIC DNA]</scope>
    <source>
        <strain evidence="3">ATCC 49566 / DSM 6996 / JCM 21268 / NBRC 15278 / OCh 149</strain>
    </source>
</reference>
<evidence type="ECO:0000259" key="1">
    <source>
        <dbReference type="Pfam" id="PF12697"/>
    </source>
</evidence>
<dbReference type="InterPro" id="IPR029058">
    <property type="entry name" value="AB_hydrolase_fold"/>
</dbReference>
<keyword evidence="3" id="KW-1185">Reference proteome</keyword>
<dbReference type="Proteomes" id="UP000001353">
    <property type="component" value="Chromosome"/>
</dbReference>
<dbReference type="Gene3D" id="3.40.50.1820">
    <property type="entry name" value="alpha/beta hydrolase"/>
    <property type="match status" value="1"/>
</dbReference>
<dbReference type="eggNOG" id="COG2267">
    <property type="taxonomic scope" value="Bacteria"/>
</dbReference>
<evidence type="ECO:0000313" key="2">
    <source>
        <dbReference type="EMBL" id="AEI92528.1"/>
    </source>
</evidence>
<dbReference type="Pfam" id="PF12697">
    <property type="entry name" value="Abhydrolase_6"/>
    <property type="match status" value="1"/>
</dbReference>
<dbReference type="ESTHER" id="9rhob-a9hke8">
    <property type="family name" value="HNLyase_Bact"/>
</dbReference>
<dbReference type="InterPro" id="IPR045889">
    <property type="entry name" value="MES/HNL"/>
</dbReference>
<dbReference type="AlphaFoldDB" id="F7ZIK9"/>
<dbReference type="PANTHER" id="PTHR10992:SF1086">
    <property type="entry name" value="AB HYDROLASE-1 DOMAIN-CONTAINING PROTEIN"/>
    <property type="match status" value="1"/>
</dbReference>
<dbReference type="RefSeq" id="WP_013960469.1">
    <property type="nucleotide sequence ID" value="NC_015730.1"/>
</dbReference>
<feature type="domain" description="AB hydrolase-1" evidence="1">
    <location>
        <begin position="4"/>
        <end position="227"/>
    </location>
</feature>
<name>F7ZIK9_ROSLO</name>
<organism evidence="2 3">
    <name type="scientific">Roseobacter litoralis (strain ATCC 49566 / DSM 6996 / JCM 21268 / NBRC 15278 / OCh 149)</name>
    <dbReference type="NCBI Taxonomy" id="391595"/>
    <lineage>
        <taxon>Bacteria</taxon>
        <taxon>Pseudomonadati</taxon>
        <taxon>Pseudomonadota</taxon>
        <taxon>Alphaproteobacteria</taxon>
        <taxon>Rhodobacterales</taxon>
        <taxon>Roseobacteraceae</taxon>
        <taxon>Roseobacter</taxon>
    </lineage>
</organism>